<protein>
    <submittedName>
        <fullName evidence="8">Glycosyltransferase family 92 protein</fullName>
    </submittedName>
</protein>
<name>A0AAD8MXB8_9APIA</name>
<dbReference type="GO" id="GO:0005737">
    <property type="term" value="C:cytoplasm"/>
    <property type="evidence" value="ECO:0007669"/>
    <property type="project" value="TreeGrafter"/>
</dbReference>
<keyword evidence="4" id="KW-0808">Transferase</keyword>
<gene>
    <name evidence="8" type="ORF">POM88_016814</name>
</gene>
<reference evidence="8" key="2">
    <citation type="submission" date="2023-05" db="EMBL/GenBank/DDBJ databases">
        <authorList>
            <person name="Schelkunov M.I."/>
        </authorList>
    </citation>
    <scope>NUCLEOTIDE SEQUENCE</scope>
    <source>
        <strain evidence="8">Hsosn_3</strain>
        <tissue evidence="8">Leaf</tissue>
    </source>
</reference>
<sequence length="704" mass="80025">MSRKLRSTLPYFIISLLFLASLYHNIFRSSLSDDNFLRLSPFSRSIDFNRQFHQQQLSIKASDSDSLSAVTPPSTISTFSVLLPAWQVLVVISPEITPFPPDSGDFFCLFPDNEISPARASGTLPSPERSTFTCELPVRLRRKSPYPEPVLIKSPAGVLPAMTNSPADMLRWNYLVYDAMFTENDVVVFAKGVNKRQGKNWDPWEFNCVFGDDVVNGVKTAVTSSAQEVFRCQLPDLTSVSSPLIKVSLEFSASKRVIPSIAYASPTRKVANSEPKSLLCACTMVYNVAKFLREWIIYHSKIGVDKFILYDNVSEDEFNQVVTELINEGYNISTKFWHWPKTQEAGFSHCAIDNKDKCTWMMYVDVDEFVYSRSWSNSPGPMLKSLLPNIAESNLLGVSHSEVESGEGNMYADELLANPGYFKKVPPRVGEIMIGCHEFGPSNRNSHPTVGVLQGYNCRKRTENRHKSIVLLDAISDSLVNVVHHFYLKEGYKMMKIDKRSVVVNHYKFQAWPEFKAKFKRRVSAYVPDWTESVNPNSQDRTPGLGFTAVEPEGWPKKFCEVRDNGLKMLSEKWFGNTLQLGNTTALLHCLYSEEVSVKDSKWQSILQDTNDNVRATELFDEFSSSPGGSRMFCEVLSEAWFRYTDILYFNPYWAELVKEGEENKSDKSFIKVVILVLHGKRQNLFQVICSTSIEKEQRHTTNP</sequence>
<dbReference type="Pfam" id="PF01697">
    <property type="entry name" value="Glyco_transf_92"/>
    <property type="match status" value="1"/>
</dbReference>
<evidence type="ECO:0000256" key="7">
    <source>
        <dbReference type="ARBA" id="ARBA00023136"/>
    </source>
</evidence>
<evidence type="ECO:0000256" key="1">
    <source>
        <dbReference type="ARBA" id="ARBA00004167"/>
    </source>
</evidence>
<comment type="caution">
    <text evidence="8">The sequence shown here is derived from an EMBL/GenBank/DDBJ whole genome shotgun (WGS) entry which is preliminary data.</text>
</comment>
<evidence type="ECO:0000313" key="8">
    <source>
        <dbReference type="EMBL" id="KAK1388636.1"/>
    </source>
</evidence>
<keyword evidence="7" id="KW-0472">Membrane</keyword>
<comment type="subcellular location">
    <subcellularLocation>
        <location evidence="1">Membrane</location>
        <topology evidence="1">Single-pass membrane protein</topology>
    </subcellularLocation>
</comment>
<proteinExistence type="inferred from homology"/>
<evidence type="ECO:0000313" key="9">
    <source>
        <dbReference type="Proteomes" id="UP001237642"/>
    </source>
</evidence>
<evidence type="ECO:0000256" key="2">
    <source>
        <dbReference type="ARBA" id="ARBA00007647"/>
    </source>
</evidence>
<accession>A0AAD8MXB8</accession>
<keyword evidence="9" id="KW-1185">Reference proteome</keyword>
<comment type="similarity">
    <text evidence="2">Belongs to the glycosyltransferase 92 family.</text>
</comment>
<dbReference type="GO" id="GO:0016757">
    <property type="term" value="F:glycosyltransferase activity"/>
    <property type="evidence" value="ECO:0007669"/>
    <property type="project" value="UniProtKB-KW"/>
</dbReference>
<dbReference type="AlphaFoldDB" id="A0AAD8MXB8"/>
<evidence type="ECO:0000256" key="6">
    <source>
        <dbReference type="ARBA" id="ARBA00022989"/>
    </source>
</evidence>
<dbReference type="PANTHER" id="PTHR21461:SF69">
    <property type="entry name" value="GLYCOSYLTRANSFERASE FAMILY 92 PROTEIN"/>
    <property type="match status" value="1"/>
</dbReference>
<dbReference type="GO" id="GO:0016020">
    <property type="term" value="C:membrane"/>
    <property type="evidence" value="ECO:0007669"/>
    <property type="project" value="UniProtKB-SubCell"/>
</dbReference>
<evidence type="ECO:0000256" key="4">
    <source>
        <dbReference type="ARBA" id="ARBA00022679"/>
    </source>
</evidence>
<reference evidence="8" key="1">
    <citation type="submission" date="2023-02" db="EMBL/GenBank/DDBJ databases">
        <title>Genome of toxic invasive species Heracleum sosnowskyi carries increased number of genes despite the absence of recent whole-genome duplications.</title>
        <authorList>
            <person name="Schelkunov M."/>
            <person name="Shtratnikova V."/>
            <person name="Makarenko M."/>
            <person name="Klepikova A."/>
            <person name="Omelchenko D."/>
            <person name="Novikova G."/>
            <person name="Obukhova E."/>
            <person name="Bogdanov V."/>
            <person name="Penin A."/>
            <person name="Logacheva M."/>
        </authorList>
    </citation>
    <scope>NUCLEOTIDE SEQUENCE</scope>
    <source>
        <strain evidence="8">Hsosn_3</strain>
        <tissue evidence="8">Leaf</tissue>
    </source>
</reference>
<evidence type="ECO:0000256" key="5">
    <source>
        <dbReference type="ARBA" id="ARBA00022692"/>
    </source>
</evidence>
<dbReference type="EMBL" id="JAUIZM010000004">
    <property type="protein sequence ID" value="KAK1388636.1"/>
    <property type="molecule type" value="Genomic_DNA"/>
</dbReference>
<dbReference type="PANTHER" id="PTHR21461">
    <property type="entry name" value="GLYCOSYLTRANSFERASE FAMILY 92 PROTEIN"/>
    <property type="match status" value="1"/>
</dbReference>
<keyword evidence="3" id="KW-0328">Glycosyltransferase</keyword>
<evidence type="ECO:0000256" key="3">
    <source>
        <dbReference type="ARBA" id="ARBA00022676"/>
    </source>
</evidence>
<organism evidence="8 9">
    <name type="scientific">Heracleum sosnowskyi</name>
    <dbReference type="NCBI Taxonomy" id="360622"/>
    <lineage>
        <taxon>Eukaryota</taxon>
        <taxon>Viridiplantae</taxon>
        <taxon>Streptophyta</taxon>
        <taxon>Embryophyta</taxon>
        <taxon>Tracheophyta</taxon>
        <taxon>Spermatophyta</taxon>
        <taxon>Magnoliopsida</taxon>
        <taxon>eudicotyledons</taxon>
        <taxon>Gunneridae</taxon>
        <taxon>Pentapetalae</taxon>
        <taxon>asterids</taxon>
        <taxon>campanulids</taxon>
        <taxon>Apiales</taxon>
        <taxon>Apiaceae</taxon>
        <taxon>Apioideae</taxon>
        <taxon>apioid superclade</taxon>
        <taxon>Tordylieae</taxon>
        <taxon>Tordyliinae</taxon>
        <taxon>Heracleum</taxon>
    </lineage>
</organism>
<keyword evidence="5" id="KW-0812">Transmembrane</keyword>
<keyword evidence="6" id="KW-1133">Transmembrane helix</keyword>
<dbReference type="Proteomes" id="UP001237642">
    <property type="component" value="Unassembled WGS sequence"/>
</dbReference>
<dbReference type="InterPro" id="IPR008166">
    <property type="entry name" value="Glyco_transf_92"/>
</dbReference>